<keyword evidence="4" id="KW-0378">Hydrolase</keyword>
<keyword evidence="4" id="KW-0540">Nuclease</keyword>
<dbReference type="InterPro" id="IPR036691">
    <property type="entry name" value="Endo/exonu/phosph_ase_sf"/>
</dbReference>
<dbReference type="EMBL" id="CP108482">
    <property type="protein sequence ID" value="WUS59995.1"/>
    <property type="molecule type" value="Genomic_DNA"/>
</dbReference>
<evidence type="ECO:0000256" key="2">
    <source>
        <dbReference type="SAM" id="SignalP"/>
    </source>
</evidence>
<gene>
    <name evidence="4" type="ORF">OG469_33590</name>
</gene>
<evidence type="ECO:0000259" key="3">
    <source>
        <dbReference type="Pfam" id="PF03372"/>
    </source>
</evidence>
<evidence type="ECO:0000256" key="1">
    <source>
        <dbReference type="SAM" id="MobiDB-lite"/>
    </source>
</evidence>
<keyword evidence="5" id="KW-1185">Reference proteome</keyword>
<name>A0ABZ1WGF5_9ACTN</name>
<feature type="domain" description="Endonuclease/exonuclease/phosphatase" evidence="3">
    <location>
        <begin position="81"/>
        <end position="300"/>
    </location>
</feature>
<dbReference type="InterPro" id="IPR005135">
    <property type="entry name" value="Endo/exonuclease/phosphatase"/>
</dbReference>
<dbReference type="Pfam" id="PF03372">
    <property type="entry name" value="Exo_endo_phos"/>
    <property type="match status" value="1"/>
</dbReference>
<dbReference type="GO" id="GO:0004519">
    <property type="term" value="F:endonuclease activity"/>
    <property type="evidence" value="ECO:0007669"/>
    <property type="project" value="UniProtKB-KW"/>
</dbReference>
<dbReference type="PANTHER" id="PTHR14859">
    <property type="entry name" value="CALCOFLUOR WHITE HYPERSENSITIVE PROTEIN PRECURSOR"/>
    <property type="match status" value="1"/>
</dbReference>
<reference evidence="4 5" key="1">
    <citation type="submission" date="2022-10" db="EMBL/GenBank/DDBJ databases">
        <title>The complete genomes of actinobacterial strains from the NBC collection.</title>
        <authorList>
            <person name="Joergensen T.S."/>
            <person name="Alvarez Arevalo M."/>
            <person name="Sterndorff E.B."/>
            <person name="Faurdal D."/>
            <person name="Vuksanovic O."/>
            <person name="Mourched A.-S."/>
            <person name="Charusanti P."/>
            <person name="Shaw S."/>
            <person name="Blin K."/>
            <person name="Weber T."/>
        </authorList>
    </citation>
    <scope>NUCLEOTIDE SEQUENCE [LARGE SCALE GENOMIC DNA]</scope>
    <source>
        <strain evidence="4 5">NBC_01247</strain>
    </source>
</reference>
<keyword evidence="2" id="KW-0732">Signal</keyword>
<evidence type="ECO:0000313" key="5">
    <source>
        <dbReference type="Proteomes" id="UP001432014"/>
    </source>
</evidence>
<dbReference type="SUPFAM" id="SSF56219">
    <property type="entry name" value="DNase I-like"/>
    <property type="match status" value="1"/>
</dbReference>
<dbReference type="Gene3D" id="3.60.10.10">
    <property type="entry name" value="Endonuclease/exonuclease/phosphatase"/>
    <property type="match status" value="1"/>
</dbReference>
<feature type="region of interest" description="Disordered" evidence="1">
    <location>
        <begin position="40"/>
        <end position="73"/>
    </location>
</feature>
<protein>
    <submittedName>
        <fullName evidence="4">Endonuclease/exonuclease/phosphatase family protein</fullName>
    </submittedName>
</protein>
<sequence>MTALRVRLARPMLATAVAAGLLAGGLALTHETGTATAAIATSDGHDGHEGGDSAESGRGTEPVTAAASKKRTNAVHPDRVMTWNLFAPGSAGPEDYAQEIASDRPQVLGVQEGCRAAVQKTVEILRSKYGLNYQVAYGTALNDRVNCGLFGGNAYGQAILSASPITDKGNQLYPNGGSEARAYMWVTTLVDGKPVRIYNTHLAEANQGPVRAEQVKHLLGAIGNIQRVIVLGDFNAQPQNSELAPLWDAGLRDADPNCGKAPKAGCQASASQHRKKFDYIFLRGIKAPGAVVHDSEYSDHDVVYTTLNL</sequence>
<evidence type="ECO:0000313" key="4">
    <source>
        <dbReference type="EMBL" id="WUS59995.1"/>
    </source>
</evidence>
<accession>A0ABZ1WGF5</accession>
<dbReference type="Proteomes" id="UP001432014">
    <property type="component" value="Chromosome"/>
</dbReference>
<proteinExistence type="predicted"/>
<feature type="signal peptide" evidence="2">
    <location>
        <begin position="1"/>
        <end position="23"/>
    </location>
</feature>
<dbReference type="InterPro" id="IPR051916">
    <property type="entry name" value="GPI-anchor_lipid_remodeler"/>
</dbReference>
<keyword evidence="4" id="KW-0255">Endonuclease</keyword>
<dbReference type="RefSeq" id="WP_329493908.1">
    <property type="nucleotide sequence ID" value="NZ_CP108460.1"/>
</dbReference>
<feature type="chain" id="PRO_5047156928" evidence="2">
    <location>
        <begin position="24"/>
        <end position="309"/>
    </location>
</feature>
<organism evidence="4 5">
    <name type="scientific">Kitasatospora herbaricolor</name>
    <dbReference type="NCBI Taxonomy" id="68217"/>
    <lineage>
        <taxon>Bacteria</taxon>
        <taxon>Bacillati</taxon>
        <taxon>Actinomycetota</taxon>
        <taxon>Actinomycetes</taxon>
        <taxon>Kitasatosporales</taxon>
        <taxon>Streptomycetaceae</taxon>
        <taxon>Kitasatospora</taxon>
    </lineage>
</organism>
<dbReference type="PANTHER" id="PTHR14859:SF15">
    <property type="entry name" value="ENDONUCLEASE_EXONUCLEASE_PHOSPHATASE DOMAIN-CONTAINING PROTEIN"/>
    <property type="match status" value="1"/>
</dbReference>